<feature type="domain" description="ARG and Rhodanese-Phosphatase-superfamily-associated" evidence="1">
    <location>
        <begin position="9"/>
        <end position="107"/>
    </location>
</feature>
<organism evidence="2">
    <name type="scientific">marine metagenome</name>
    <dbReference type="NCBI Taxonomy" id="408172"/>
    <lineage>
        <taxon>unclassified sequences</taxon>
        <taxon>metagenomes</taxon>
        <taxon>ecological metagenomes</taxon>
    </lineage>
</organism>
<dbReference type="InterPro" id="IPR046699">
    <property type="entry name" value="ARPP-1"/>
</dbReference>
<protein>
    <recommendedName>
        <fullName evidence="1">ARG and Rhodanese-Phosphatase-superfamily-associated domain-containing protein</fullName>
    </recommendedName>
</protein>
<dbReference type="EMBL" id="UINC01065257">
    <property type="protein sequence ID" value="SVB94725.1"/>
    <property type="molecule type" value="Genomic_DNA"/>
</dbReference>
<accession>A0A382I5P9</accession>
<dbReference type="Pfam" id="PF20208">
    <property type="entry name" value="ARPP-1"/>
    <property type="match status" value="1"/>
</dbReference>
<feature type="non-terminal residue" evidence="2">
    <location>
        <position position="108"/>
    </location>
</feature>
<reference evidence="2" key="1">
    <citation type="submission" date="2018-05" db="EMBL/GenBank/DDBJ databases">
        <authorList>
            <person name="Lanie J.A."/>
            <person name="Ng W.-L."/>
            <person name="Kazmierczak K.M."/>
            <person name="Andrzejewski T.M."/>
            <person name="Davidsen T.M."/>
            <person name="Wayne K.J."/>
            <person name="Tettelin H."/>
            <person name="Glass J.I."/>
            <person name="Rusch D."/>
            <person name="Podicherti R."/>
            <person name="Tsui H.-C.T."/>
            <person name="Winkler M.E."/>
        </authorList>
    </citation>
    <scope>NUCLEOTIDE SEQUENCE</scope>
</reference>
<evidence type="ECO:0000259" key="1">
    <source>
        <dbReference type="Pfam" id="PF20208"/>
    </source>
</evidence>
<sequence>MTISSLEQASVGAPVTRGGISVFPIYVAEAGLPPMATGPLAGLIVDEVPGGTVPHLVVTNPTDQAILIVEGEQLMGGLQNRSPNVSVLVPAGERLEIPVSCLERGRWG</sequence>
<dbReference type="AlphaFoldDB" id="A0A382I5P9"/>
<gene>
    <name evidence="2" type="ORF">METZ01_LOCUS247579</name>
</gene>
<name>A0A382I5P9_9ZZZZ</name>
<proteinExistence type="predicted"/>
<evidence type="ECO:0000313" key="2">
    <source>
        <dbReference type="EMBL" id="SVB94725.1"/>
    </source>
</evidence>